<dbReference type="SUPFAM" id="SSF53187">
    <property type="entry name" value="Zn-dependent exopeptidases"/>
    <property type="match status" value="1"/>
</dbReference>
<sequence>MCKTIAVKTLQRLFKSNNPTTLYQSLVLWVILFGCLFIIAGPLALELSYALPSVRPRTIPSHLFSEQRARDYYSNLTQHGPRVINTRADYLTRDFLISQIHRISSSATSDVQFDISLQNFTTRDIDQLQNIVVRISNPSSQPDTPCLMLVAHYDSVEFSPGGSDDGSGVVTLLEVLLNLVNDPSIIFDQVHLIVLFTSAEELSLGGAEAFISNHTWKASVRRFINIDSTGSSGKAILFRVKPSQVVVDYARVPRPHANVIGNEILDLLGRDTDYSEFATRGLLPGYDFAFYLDGYSYHTLLDRPSTVEEGALQHLGENTLALSREILLGRVNLQQSYNTVEDDNLVYFDLLGRYLTTYKMSTSTIVQAILIGLVVLVGILMIVFDHLWQRKHPSSDDFLSIYFYFNYAIMMRISFIFIFIISSLLSIIVGILLPVVVAFLMSKIQPLSWFGNSTLAFFLFGLPCLIGMISAEALWAICYRWILAKWPKKDSSHMKSVDIDPVNRRSFDSERHVALLLVYAILMIISICLGYRSLYMILIWSIFVCPIYLLLILTEFSFRWIHYQVPRFFGERRWYWTFAPYIASLFPLIHSFEMTSRLLCMTMPMMGRMFQTIPVPHDVVISVLIALLAALFFLIFIPNIQRTLYFGRTLILLTFAFLIVFIIACTRHPFTGTHPKVVTVRHVSQSIYRIEIPTNLPVLVPLISRSASIAIASYDNIGLSPILDEFSTKTGQPLVNWQCTKPTDCTFDDTFNRTMAIREIELISIANTMNYKLIFRHVSSYQIEVSSMTLANMTIENSSVKPRTETIVIVQLFPLTSNFSIEMKIEQLNSFIMSSTLRVLFFHGLGSSINGRKSLYLAKHFPNSYTPHLKPYYLLPLAFWRAIIAIYHFKPDIIVGTSFGGFITMFLLQRQVWNGNTILLAPATGLLFKKRLWLPKDHRKNIVIVAGRNDKTVPLDGLTKLQQSSRDNIRFLVVEDDHRLNKSMVEQDQLRNLINANSQSPMTTNKINNYFDCIKLWLSCMFCLVVSFIREPFTLYHTIKRLRRIRREIIETH</sequence>
<feature type="transmembrane region" description="Helical" evidence="3">
    <location>
        <begin position="619"/>
        <end position="637"/>
    </location>
</feature>
<organism evidence="5 6">
    <name type="scientific">Rotaria magnacalcarata</name>
    <dbReference type="NCBI Taxonomy" id="392030"/>
    <lineage>
        <taxon>Eukaryota</taxon>
        <taxon>Metazoa</taxon>
        <taxon>Spiralia</taxon>
        <taxon>Gnathifera</taxon>
        <taxon>Rotifera</taxon>
        <taxon>Eurotatoria</taxon>
        <taxon>Bdelloidea</taxon>
        <taxon>Philodinida</taxon>
        <taxon>Philodinidae</taxon>
        <taxon>Rotaria</taxon>
    </lineage>
</organism>
<feature type="transmembrane region" description="Helical" evidence="3">
    <location>
        <begin position="538"/>
        <end position="558"/>
    </location>
</feature>
<dbReference type="PANTHER" id="PTHR12147">
    <property type="entry name" value="METALLOPEPTIDASE M28 FAMILY MEMBER"/>
    <property type="match status" value="1"/>
</dbReference>
<feature type="transmembrane region" description="Helical" evidence="3">
    <location>
        <begin position="513"/>
        <end position="532"/>
    </location>
</feature>
<proteinExistence type="inferred from homology"/>
<dbReference type="Gene3D" id="3.40.50.1820">
    <property type="entry name" value="alpha/beta hydrolase"/>
    <property type="match status" value="1"/>
</dbReference>
<dbReference type="GO" id="GO:0006508">
    <property type="term" value="P:proteolysis"/>
    <property type="evidence" value="ECO:0007669"/>
    <property type="project" value="InterPro"/>
</dbReference>
<evidence type="ECO:0000256" key="3">
    <source>
        <dbReference type="SAM" id="Phobius"/>
    </source>
</evidence>
<evidence type="ECO:0000259" key="4">
    <source>
        <dbReference type="Pfam" id="PF04389"/>
    </source>
</evidence>
<dbReference type="InterPro" id="IPR045175">
    <property type="entry name" value="M28_fam"/>
</dbReference>
<comment type="cofactor">
    <cofactor evidence="1">
        <name>Zn(2+)</name>
        <dbReference type="ChEBI" id="CHEBI:29105"/>
    </cofactor>
</comment>
<dbReference type="Proteomes" id="UP000663866">
    <property type="component" value="Unassembled WGS sequence"/>
</dbReference>
<dbReference type="Gene3D" id="3.40.630.10">
    <property type="entry name" value="Zn peptidases"/>
    <property type="match status" value="1"/>
</dbReference>
<name>A0A819KZR8_9BILA</name>
<evidence type="ECO:0000313" key="5">
    <source>
        <dbReference type="EMBL" id="CAF3952825.1"/>
    </source>
</evidence>
<accession>A0A819KZR8</accession>
<evidence type="ECO:0000256" key="1">
    <source>
        <dbReference type="ARBA" id="ARBA00001947"/>
    </source>
</evidence>
<feature type="transmembrane region" description="Helical" evidence="3">
    <location>
        <begin position="21"/>
        <end position="45"/>
    </location>
</feature>
<evidence type="ECO:0000313" key="6">
    <source>
        <dbReference type="Proteomes" id="UP000663866"/>
    </source>
</evidence>
<dbReference type="PROSITE" id="PS51257">
    <property type="entry name" value="PROKAR_LIPOPROTEIN"/>
    <property type="match status" value="1"/>
</dbReference>
<evidence type="ECO:0000256" key="2">
    <source>
        <dbReference type="ARBA" id="ARBA00005634"/>
    </source>
</evidence>
<dbReference type="PANTHER" id="PTHR12147:SF26">
    <property type="entry name" value="PEPTIDASE M28 DOMAIN-CONTAINING PROTEIN"/>
    <property type="match status" value="1"/>
</dbReference>
<keyword evidence="6" id="KW-1185">Reference proteome</keyword>
<feature type="transmembrane region" description="Helical" evidence="3">
    <location>
        <begin position="454"/>
        <end position="479"/>
    </location>
</feature>
<dbReference type="GO" id="GO:0008235">
    <property type="term" value="F:metalloexopeptidase activity"/>
    <property type="evidence" value="ECO:0007669"/>
    <property type="project" value="InterPro"/>
</dbReference>
<gene>
    <name evidence="5" type="ORF">OVN521_LOCUS12349</name>
</gene>
<protein>
    <recommendedName>
        <fullName evidence="4">Peptidase M28 domain-containing protein</fullName>
    </recommendedName>
</protein>
<reference evidence="5" key="1">
    <citation type="submission" date="2021-02" db="EMBL/GenBank/DDBJ databases">
        <authorList>
            <person name="Nowell W R."/>
        </authorList>
    </citation>
    <scope>NUCLEOTIDE SEQUENCE</scope>
</reference>
<feature type="transmembrane region" description="Helical" evidence="3">
    <location>
        <begin position="409"/>
        <end position="442"/>
    </location>
</feature>
<feature type="transmembrane region" description="Helical" evidence="3">
    <location>
        <begin position="644"/>
        <end position="664"/>
    </location>
</feature>
<keyword evidence="3" id="KW-0812">Transmembrane</keyword>
<dbReference type="AlphaFoldDB" id="A0A819KZR8"/>
<comment type="similarity">
    <text evidence="2">Belongs to the peptidase M28 family. M28B subfamily.</text>
</comment>
<keyword evidence="3" id="KW-0472">Membrane</keyword>
<feature type="transmembrane region" description="Helical" evidence="3">
    <location>
        <begin position="365"/>
        <end position="388"/>
    </location>
</feature>
<dbReference type="InterPro" id="IPR007484">
    <property type="entry name" value="Peptidase_M28"/>
</dbReference>
<comment type="caution">
    <text evidence="5">The sequence shown here is derived from an EMBL/GenBank/DDBJ whole genome shotgun (WGS) entry which is preliminary data.</text>
</comment>
<feature type="transmembrane region" description="Helical" evidence="3">
    <location>
        <begin position="578"/>
        <end position="599"/>
    </location>
</feature>
<dbReference type="Pfam" id="PF04389">
    <property type="entry name" value="Peptidase_M28"/>
    <property type="match status" value="1"/>
</dbReference>
<dbReference type="EMBL" id="CAJOBG010001719">
    <property type="protein sequence ID" value="CAF3952825.1"/>
    <property type="molecule type" value="Genomic_DNA"/>
</dbReference>
<dbReference type="InterPro" id="IPR029058">
    <property type="entry name" value="AB_hydrolase_fold"/>
</dbReference>
<dbReference type="SUPFAM" id="SSF53474">
    <property type="entry name" value="alpha/beta-Hydrolases"/>
    <property type="match status" value="1"/>
</dbReference>
<keyword evidence="3" id="KW-1133">Transmembrane helix</keyword>
<feature type="domain" description="Peptidase M28" evidence="4">
    <location>
        <begin position="130"/>
        <end position="322"/>
    </location>
</feature>